<gene>
    <name evidence="2" type="ORF">SAMN05892877_101432</name>
</gene>
<sequence>MADFGNDAPLWGARWVGSAAGAAVSLVYMLPKGRREAASRFVTGLTCGIIFGGPTGVWIATRLDIIAFISRYEMTLAGSAAASLSAWWGLGVLMRAAERMKG</sequence>
<reference evidence="2 3" key="1">
    <citation type="submission" date="2017-08" db="EMBL/GenBank/DDBJ databases">
        <authorList>
            <person name="de Groot N.N."/>
        </authorList>
    </citation>
    <scope>NUCLEOTIDE SEQUENCE [LARGE SCALE GENOMIC DNA]</scope>
    <source>
        <strain evidence="2 3">JC85</strain>
    </source>
</reference>
<dbReference type="Proteomes" id="UP000219167">
    <property type="component" value="Unassembled WGS sequence"/>
</dbReference>
<keyword evidence="3" id="KW-1185">Reference proteome</keyword>
<feature type="transmembrane region" description="Helical" evidence="1">
    <location>
        <begin position="12"/>
        <end position="30"/>
    </location>
</feature>
<dbReference type="InterPro" id="IPR046089">
    <property type="entry name" value="DUF6107"/>
</dbReference>
<protein>
    <submittedName>
        <fullName evidence="2">Uncharacterized protein</fullName>
    </submittedName>
</protein>
<evidence type="ECO:0000256" key="1">
    <source>
        <dbReference type="SAM" id="Phobius"/>
    </source>
</evidence>
<feature type="transmembrane region" description="Helical" evidence="1">
    <location>
        <begin position="42"/>
        <end position="60"/>
    </location>
</feature>
<dbReference type="OrthoDB" id="7906947at2"/>
<dbReference type="AlphaFoldDB" id="A0A285U0V3"/>
<feature type="transmembrane region" description="Helical" evidence="1">
    <location>
        <begin position="72"/>
        <end position="93"/>
    </location>
</feature>
<keyword evidence="1" id="KW-1133">Transmembrane helix</keyword>
<evidence type="ECO:0000313" key="3">
    <source>
        <dbReference type="Proteomes" id="UP000219167"/>
    </source>
</evidence>
<dbReference type="Pfam" id="PF19602">
    <property type="entry name" value="DUF6107"/>
    <property type="match status" value="1"/>
</dbReference>
<dbReference type="RefSeq" id="WP_097135951.1">
    <property type="nucleotide sequence ID" value="NZ_OBQD01000001.1"/>
</dbReference>
<organism evidence="2 3">
    <name type="scientific">Rhizobium subbaraonis</name>
    <dbReference type="NCBI Taxonomy" id="908946"/>
    <lineage>
        <taxon>Bacteria</taxon>
        <taxon>Pseudomonadati</taxon>
        <taxon>Pseudomonadota</taxon>
        <taxon>Alphaproteobacteria</taxon>
        <taxon>Hyphomicrobiales</taxon>
        <taxon>Rhizobiaceae</taxon>
        <taxon>Rhizobium/Agrobacterium group</taxon>
        <taxon>Rhizobium</taxon>
    </lineage>
</organism>
<name>A0A285U0V3_9HYPH</name>
<dbReference type="EMBL" id="OBQD01000001">
    <property type="protein sequence ID" value="SOC35590.1"/>
    <property type="molecule type" value="Genomic_DNA"/>
</dbReference>
<proteinExistence type="predicted"/>
<evidence type="ECO:0000313" key="2">
    <source>
        <dbReference type="EMBL" id="SOC35590.1"/>
    </source>
</evidence>
<keyword evidence="1" id="KW-0812">Transmembrane</keyword>
<accession>A0A285U0V3</accession>
<keyword evidence="1" id="KW-0472">Membrane</keyword>